<dbReference type="AlphaFoldDB" id="A0A239YKX8"/>
<dbReference type="OrthoDB" id="9809296at2"/>
<organism evidence="6 7">
    <name type="scientific">Mammaliicoccus stepanovicii</name>
    <dbReference type="NCBI Taxonomy" id="643214"/>
    <lineage>
        <taxon>Bacteria</taxon>
        <taxon>Bacillati</taxon>
        <taxon>Bacillota</taxon>
        <taxon>Bacilli</taxon>
        <taxon>Bacillales</taxon>
        <taxon>Staphylococcaceae</taxon>
        <taxon>Mammaliicoccus</taxon>
    </lineage>
</organism>
<evidence type="ECO:0000256" key="3">
    <source>
        <dbReference type="ARBA" id="ARBA00023239"/>
    </source>
</evidence>
<dbReference type="GO" id="GO:0016829">
    <property type="term" value="F:lyase activity"/>
    <property type="evidence" value="ECO:0007669"/>
    <property type="project" value="UniProtKB-KW"/>
</dbReference>
<evidence type="ECO:0000256" key="4">
    <source>
        <dbReference type="PIRNR" id="PIRNR006181"/>
    </source>
</evidence>
<proteinExistence type="inferred from homology"/>
<dbReference type="GO" id="GO:0002161">
    <property type="term" value="F:aminoacyl-tRNA deacylase activity"/>
    <property type="evidence" value="ECO:0007669"/>
    <property type="project" value="InterPro"/>
</dbReference>
<dbReference type="PANTHER" id="PTHR30411:SF0">
    <property type="entry name" value="CYS-TRNA(PRO)_CYS-TRNA(CYS) DEACYLASE YBAK"/>
    <property type="match status" value="1"/>
</dbReference>
<keyword evidence="7" id="KW-1185">Reference proteome</keyword>
<dbReference type="NCBIfam" id="TIGR00011">
    <property type="entry name" value="YbaK_EbsC"/>
    <property type="match status" value="1"/>
</dbReference>
<evidence type="ECO:0000259" key="5">
    <source>
        <dbReference type="Pfam" id="PF04073"/>
    </source>
</evidence>
<sequence length="160" mass="18291">MKKIKTNAMRILDQYNIFYHIHEFKIGKEHIEGYKVAELIHQPVEKVFKTLVLTNSQNEYFVFVIPITKHLNMKKASKVVGQKKLELLPLNELTKVTGYIRGGCSPIGMKKAYQTVIDCEVKNLSTFIISAGKRGLQMEVNPLDLEKVISLQIDDVTNNN</sequence>
<dbReference type="Pfam" id="PF04073">
    <property type="entry name" value="tRNA_edit"/>
    <property type="match status" value="1"/>
</dbReference>
<comment type="similarity">
    <text evidence="1 4">Belongs to the prolyl-tRNA editing family. YbaK/EbsC subfamily.</text>
</comment>
<feature type="domain" description="YbaK/aminoacyl-tRNA synthetase-associated" evidence="5">
    <location>
        <begin position="35"/>
        <end position="147"/>
    </location>
</feature>
<dbReference type="KEGG" id="sste:SAMEA4384403_0518"/>
<name>A0A239YKX8_9STAP</name>
<dbReference type="InterPro" id="IPR004369">
    <property type="entry name" value="Prolyl-tRNA_editing_YbaK/EbsC"/>
</dbReference>
<evidence type="ECO:0000256" key="1">
    <source>
        <dbReference type="ARBA" id="ARBA00009798"/>
    </source>
</evidence>
<accession>A0A239YKX8</accession>
<dbReference type="SUPFAM" id="SSF55826">
    <property type="entry name" value="YbaK/ProRS associated domain"/>
    <property type="match status" value="1"/>
</dbReference>
<protein>
    <recommendedName>
        <fullName evidence="4">Cys-tRNA(Pro)/Cys-tRNA(Cys) deacylase</fullName>
        <ecNumber evidence="4">4.2.-.-</ecNumber>
    </recommendedName>
</protein>
<dbReference type="Gene3D" id="3.90.960.10">
    <property type="entry name" value="YbaK/aminoacyl-tRNA synthetase-associated domain"/>
    <property type="match status" value="1"/>
</dbReference>
<keyword evidence="3 4" id="KW-0456">Lyase</keyword>
<dbReference type="GO" id="GO:0006412">
    <property type="term" value="P:translation"/>
    <property type="evidence" value="ECO:0007669"/>
    <property type="project" value="UniProtKB-KW"/>
</dbReference>
<dbReference type="CDD" id="cd00002">
    <property type="entry name" value="YbaK_deacylase"/>
    <property type="match status" value="1"/>
</dbReference>
<keyword evidence="2 4" id="KW-0648">Protein biosynthesis</keyword>
<evidence type="ECO:0000313" key="7">
    <source>
        <dbReference type="Proteomes" id="UP000242084"/>
    </source>
</evidence>
<gene>
    <name evidence="6" type="primary">ybaK</name>
    <name evidence="6" type="ORF">SAMEA4384403_00518</name>
</gene>
<dbReference type="Proteomes" id="UP000242084">
    <property type="component" value="Chromosome 1"/>
</dbReference>
<dbReference type="PANTHER" id="PTHR30411">
    <property type="entry name" value="CYTOPLASMIC PROTEIN"/>
    <property type="match status" value="1"/>
</dbReference>
<dbReference type="EMBL" id="LT906462">
    <property type="protein sequence ID" value="SNV59066.1"/>
    <property type="molecule type" value="Genomic_DNA"/>
</dbReference>
<reference evidence="6 7" key="1">
    <citation type="submission" date="2017-06" db="EMBL/GenBank/DDBJ databases">
        <authorList>
            <consortium name="Pathogen Informatics"/>
        </authorList>
    </citation>
    <scope>NUCLEOTIDE SEQUENCE [LARGE SCALE GENOMIC DNA]</scope>
    <source>
        <strain evidence="6 7">NCTC13839</strain>
    </source>
</reference>
<evidence type="ECO:0000256" key="2">
    <source>
        <dbReference type="ARBA" id="ARBA00022917"/>
    </source>
</evidence>
<evidence type="ECO:0000313" key="6">
    <source>
        <dbReference type="EMBL" id="SNV59066.1"/>
    </source>
</evidence>
<dbReference type="RefSeq" id="WP_095086325.1">
    <property type="nucleotide sequence ID" value="NZ_BMDM01000003.1"/>
</dbReference>
<dbReference type="InterPro" id="IPR007214">
    <property type="entry name" value="YbaK/aa-tRNA-synth-assoc-dom"/>
</dbReference>
<dbReference type="PIRSF" id="PIRSF006181">
    <property type="entry name" value="EbsC_YbaK"/>
    <property type="match status" value="1"/>
</dbReference>
<dbReference type="InterPro" id="IPR036754">
    <property type="entry name" value="YbaK/aa-tRNA-synt-asso_dom_sf"/>
</dbReference>
<dbReference type="EC" id="4.2.-.-" evidence="4"/>